<proteinExistence type="predicted"/>
<sequence>MAHLKFFNAEYSEVTGLIRRGMQLVRNQMNYLVECPQLADRHYRSLQAIDRQLDHMSRLKPIEVKVEVLQRLLNDLSSIIRTLQQAERAA</sequence>
<dbReference type="RefSeq" id="WP_126578061.1">
    <property type="nucleotide sequence ID" value="NZ_BIFR01000001.1"/>
</dbReference>
<comment type="caution">
    <text evidence="1">The sequence shown here is derived from an EMBL/GenBank/DDBJ whole genome shotgun (WGS) entry which is preliminary data.</text>
</comment>
<gene>
    <name evidence="1" type="ORF">KTT_03200</name>
</gene>
<organism evidence="1 2">
    <name type="scientific">Tengunoibacter tsumagoiensis</name>
    <dbReference type="NCBI Taxonomy" id="2014871"/>
    <lineage>
        <taxon>Bacteria</taxon>
        <taxon>Bacillati</taxon>
        <taxon>Chloroflexota</taxon>
        <taxon>Ktedonobacteria</taxon>
        <taxon>Ktedonobacterales</taxon>
        <taxon>Dictyobacteraceae</taxon>
        <taxon>Tengunoibacter</taxon>
    </lineage>
</organism>
<dbReference type="EMBL" id="BIFR01000001">
    <property type="protein sequence ID" value="GCE10461.1"/>
    <property type="molecule type" value="Genomic_DNA"/>
</dbReference>
<accession>A0A401ZUB6</accession>
<keyword evidence="2" id="KW-1185">Reference proteome</keyword>
<evidence type="ECO:0000313" key="1">
    <source>
        <dbReference type="EMBL" id="GCE10461.1"/>
    </source>
</evidence>
<evidence type="ECO:0000313" key="2">
    <source>
        <dbReference type="Proteomes" id="UP000287352"/>
    </source>
</evidence>
<dbReference type="OrthoDB" id="164827at2"/>
<name>A0A401ZUB6_9CHLR</name>
<protein>
    <submittedName>
        <fullName evidence="1">Uncharacterized protein</fullName>
    </submittedName>
</protein>
<dbReference type="AlphaFoldDB" id="A0A401ZUB6"/>
<reference evidence="2" key="1">
    <citation type="submission" date="2018-12" db="EMBL/GenBank/DDBJ databases">
        <title>Tengunoibacter tsumagoiensis gen. nov., sp. nov., Dictyobacter kobayashii sp. nov., D. alpinus sp. nov., and D. joshuensis sp. nov. and description of Dictyobacteraceae fam. nov. within the order Ktedonobacterales isolated from Tengu-no-mugimeshi.</title>
        <authorList>
            <person name="Wang C.M."/>
            <person name="Zheng Y."/>
            <person name="Sakai Y."/>
            <person name="Toyoda A."/>
            <person name="Minakuchi Y."/>
            <person name="Abe K."/>
            <person name="Yokota A."/>
            <person name="Yabe S."/>
        </authorList>
    </citation>
    <scope>NUCLEOTIDE SEQUENCE [LARGE SCALE GENOMIC DNA]</scope>
    <source>
        <strain evidence="2">Uno3</strain>
    </source>
</reference>
<dbReference type="Proteomes" id="UP000287352">
    <property type="component" value="Unassembled WGS sequence"/>
</dbReference>